<organism evidence="2 3">
    <name type="scientific">Kwoniella dendrophila CBS 6074</name>
    <dbReference type="NCBI Taxonomy" id="1295534"/>
    <lineage>
        <taxon>Eukaryota</taxon>
        <taxon>Fungi</taxon>
        <taxon>Dikarya</taxon>
        <taxon>Basidiomycota</taxon>
        <taxon>Agaricomycotina</taxon>
        <taxon>Tremellomycetes</taxon>
        <taxon>Tremellales</taxon>
        <taxon>Cryptococcaceae</taxon>
        <taxon>Kwoniella</taxon>
    </lineage>
</organism>
<sequence length="157" mass="17411">MNQLSDLELVAQAMSGTNDHSTQSPDINGDTKVTSDKTKQEPKQSMSNREGNRNPNSNNSVQANQPQSTKTSSPQLPELENMNLGINQTTSQQLSMLMSLSEDDIENMNEDEIEKIMKQFEVADDVANDLEGKLDKLLETLGGVENDIVKDQNQDQK</sequence>
<feature type="compositionally biased region" description="Basic and acidic residues" evidence="1">
    <location>
        <begin position="33"/>
        <end position="42"/>
    </location>
</feature>
<gene>
    <name evidence="2" type="ORF">L201_000209</name>
</gene>
<name>A0AAX4JIQ8_9TREE</name>
<dbReference type="EMBL" id="CP144098">
    <property type="protein sequence ID" value="WWC85346.1"/>
    <property type="molecule type" value="Genomic_DNA"/>
</dbReference>
<reference evidence="2 3" key="1">
    <citation type="submission" date="2024-01" db="EMBL/GenBank/DDBJ databases">
        <title>Comparative genomics of Cryptococcus and Kwoniella reveals pathogenesis evolution and contrasting modes of karyotype evolution via chromosome fusion or intercentromeric recombination.</title>
        <authorList>
            <person name="Coelho M.A."/>
            <person name="David-Palma M."/>
            <person name="Shea T."/>
            <person name="Bowers K."/>
            <person name="McGinley-Smith S."/>
            <person name="Mohammad A.W."/>
            <person name="Gnirke A."/>
            <person name="Yurkov A.M."/>
            <person name="Nowrousian M."/>
            <person name="Sun S."/>
            <person name="Cuomo C.A."/>
            <person name="Heitman J."/>
        </authorList>
    </citation>
    <scope>NUCLEOTIDE SEQUENCE [LARGE SCALE GENOMIC DNA]</scope>
    <source>
        <strain evidence="2 3">CBS 6074</strain>
    </source>
</reference>
<dbReference type="GeneID" id="91090881"/>
<keyword evidence="3" id="KW-1185">Reference proteome</keyword>
<dbReference type="Proteomes" id="UP001355207">
    <property type="component" value="Chromosome 1"/>
</dbReference>
<evidence type="ECO:0000313" key="3">
    <source>
        <dbReference type="Proteomes" id="UP001355207"/>
    </source>
</evidence>
<evidence type="ECO:0000256" key="1">
    <source>
        <dbReference type="SAM" id="MobiDB-lite"/>
    </source>
</evidence>
<evidence type="ECO:0000313" key="2">
    <source>
        <dbReference type="EMBL" id="WWC85346.1"/>
    </source>
</evidence>
<proteinExistence type="predicted"/>
<dbReference type="AlphaFoldDB" id="A0AAX4JIQ8"/>
<feature type="compositionally biased region" description="Low complexity" evidence="1">
    <location>
        <begin position="47"/>
        <end position="68"/>
    </location>
</feature>
<dbReference type="RefSeq" id="XP_066072109.1">
    <property type="nucleotide sequence ID" value="XM_066216012.1"/>
</dbReference>
<protein>
    <submittedName>
        <fullName evidence="2">Uncharacterized protein</fullName>
    </submittedName>
</protein>
<accession>A0AAX4JIQ8</accession>
<feature type="region of interest" description="Disordered" evidence="1">
    <location>
        <begin position="1"/>
        <end position="82"/>
    </location>
</feature>
<feature type="compositionally biased region" description="Polar residues" evidence="1">
    <location>
        <begin position="14"/>
        <end position="26"/>
    </location>
</feature>